<dbReference type="GO" id="GO:0033389">
    <property type="term" value="P:putrescine biosynthetic process from arginine, via agmatine"/>
    <property type="evidence" value="ECO:0007669"/>
    <property type="project" value="TreeGrafter"/>
</dbReference>
<evidence type="ECO:0000313" key="4">
    <source>
        <dbReference type="EMBL" id="SMD36361.1"/>
    </source>
</evidence>
<dbReference type="PANTHER" id="PTHR11358:SF26">
    <property type="entry name" value="GUANIDINO ACID HYDROLASE, MITOCHONDRIAL"/>
    <property type="match status" value="1"/>
</dbReference>
<protein>
    <submittedName>
        <fullName evidence="4">Formiminoglutamase</fullName>
    </submittedName>
</protein>
<evidence type="ECO:0000256" key="1">
    <source>
        <dbReference type="ARBA" id="ARBA00022723"/>
    </source>
</evidence>
<dbReference type="Proteomes" id="UP000192472">
    <property type="component" value="Unassembled WGS sequence"/>
</dbReference>
<accession>A0A1W2GIH0</accession>
<dbReference type="OrthoDB" id="931936at2"/>
<dbReference type="InterPro" id="IPR023696">
    <property type="entry name" value="Ureohydrolase_dom_sf"/>
</dbReference>
<evidence type="ECO:0000313" key="5">
    <source>
        <dbReference type="Proteomes" id="UP000192472"/>
    </source>
</evidence>
<keyword evidence="5" id="KW-1185">Reference proteome</keyword>
<dbReference type="PROSITE" id="PS51409">
    <property type="entry name" value="ARGINASE_2"/>
    <property type="match status" value="1"/>
</dbReference>
<name>A0A1W2GIH0_REIFA</name>
<dbReference type="InterPro" id="IPR006035">
    <property type="entry name" value="Ureohydrolase"/>
</dbReference>
<dbReference type="EMBL" id="FWYF01000003">
    <property type="protein sequence ID" value="SMD36361.1"/>
    <property type="molecule type" value="Genomic_DNA"/>
</dbReference>
<dbReference type="STRING" id="692418.SAMN04488029_2852"/>
<sequence length="384" mass="44056">MDLKLYFDPVDQSLSNRRFSTDSFIQSVYLNEDKMPGLELMDVAIVGLLETRGSTSLNQTGVKLIRDRLYGLKKGEGSCNVVDLGNLRNGPDLDETYKRIQSVCHYLMSQDVLPILIGGSHDLDLGQYLSYQEEEKMVSILNVDSRFDLNDKTESDPNENHIHRIFTHEPNYLFNYSQLAHQSYLVNASATKVLQQLSFNPIRLGALRDDIKRMEPLIREADMLSFDLSAIQSIYCPGGNRSEIFGLTGEEACQIMWYAGMNDKLSSVGIYEYNPEKETAENPTAMVVATMLWYFIEGFKNRKGEKGFQTNDYMKYVVAMDAEPESIVFYKSRLSDKWWMEVPNATHIGIYDRHHIVPCDYSDYEMATKGEVPERWISTYSKMT</sequence>
<keyword evidence="1" id="KW-0479">Metal-binding</keyword>
<dbReference type="RefSeq" id="WP_084373504.1">
    <property type="nucleotide sequence ID" value="NZ_FWYF01000003.1"/>
</dbReference>
<dbReference type="SUPFAM" id="SSF52768">
    <property type="entry name" value="Arginase/deacetylase"/>
    <property type="match status" value="1"/>
</dbReference>
<keyword evidence="2" id="KW-0378">Hydrolase</keyword>
<dbReference type="Pfam" id="PF00491">
    <property type="entry name" value="Arginase"/>
    <property type="match status" value="1"/>
</dbReference>
<comment type="similarity">
    <text evidence="3">Belongs to the arginase family.</text>
</comment>
<dbReference type="AlphaFoldDB" id="A0A1W2GIH0"/>
<reference evidence="4 5" key="1">
    <citation type="submission" date="2017-04" db="EMBL/GenBank/DDBJ databases">
        <authorList>
            <person name="Afonso C.L."/>
            <person name="Miller P.J."/>
            <person name="Scott M.A."/>
            <person name="Spackman E."/>
            <person name="Goraichik I."/>
            <person name="Dimitrov K.M."/>
            <person name="Suarez D.L."/>
            <person name="Swayne D.E."/>
        </authorList>
    </citation>
    <scope>NUCLEOTIDE SEQUENCE [LARGE SCALE GENOMIC DNA]</scope>
    <source>
        <strain evidence="4 5">DSM 26133</strain>
    </source>
</reference>
<dbReference type="Gene3D" id="3.40.800.10">
    <property type="entry name" value="Ureohydrolase domain"/>
    <property type="match status" value="1"/>
</dbReference>
<dbReference type="GO" id="GO:0046872">
    <property type="term" value="F:metal ion binding"/>
    <property type="evidence" value="ECO:0007669"/>
    <property type="project" value="UniProtKB-KW"/>
</dbReference>
<evidence type="ECO:0000256" key="2">
    <source>
        <dbReference type="ARBA" id="ARBA00022801"/>
    </source>
</evidence>
<dbReference type="GO" id="GO:0008783">
    <property type="term" value="F:agmatinase activity"/>
    <property type="evidence" value="ECO:0007669"/>
    <property type="project" value="TreeGrafter"/>
</dbReference>
<evidence type="ECO:0000256" key="3">
    <source>
        <dbReference type="PROSITE-ProRule" id="PRU00742"/>
    </source>
</evidence>
<dbReference type="PANTHER" id="PTHR11358">
    <property type="entry name" value="ARGINASE/AGMATINASE"/>
    <property type="match status" value="1"/>
</dbReference>
<gene>
    <name evidence="4" type="ORF">SAMN04488029_2852</name>
</gene>
<dbReference type="CDD" id="cd09988">
    <property type="entry name" value="Formimidoylglutamase"/>
    <property type="match status" value="1"/>
</dbReference>
<organism evidence="4 5">
    <name type="scientific">Reichenbachiella faecimaris</name>
    <dbReference type="NCBI Taxonomy" id="692418"/>
    <lineage>
        <taxon>Bacteria</taxon>
        <taxon>Pseudomonadati</taxon>
        <taxon>Bacteroidota</taxon>
        <taxon>Cytophagia</taxon>
        <taxon>Cytophagales</taxon>
        <taxon>Reichenbachiellaceae</taxon>
        <taxon>Reichenbachiella</taxon>
    </lineage>
</organism>
<proteinExistence type="inferred from homology"/>